<dbReference type="GO" id="GO:0003755">
    <property type="term" value="F:peptidyl-prolyl cis-trans isomerase activity"/>
    <property type="evidence" value="ECO:0007669"/>
    <property type="project" value="InterPro"/>
</dbReference>
<name>A0AAE0LLM7_9CHLO</name>
<dbReference type="AlphaFoldDB" id="A0AAE0LLM7"/>
<dbReference type="Proteomes" id="UP001190700">
    <property type="component" value="Unassembled WGS sequence"/>
</dbReference>
<sequence length="294" mass="31976">MQTPAEAYAAQEGTQELAPNKGILKITLIPGDSERRACYGDQVHFTYKLKYAPGDPNAGREFHQGQVERYLIGSKMICTGLSTVLQSMVEGETAKARLKIAYAPHDFAAELELTLLTVHPSATLTAEDAGVVRWRTGQPQYIEPPLQPVAAALGCHVSIRYKITPDADEAEAAPDESWRTACFQVGKGEQVEGLEKGVMGLIPKQVACLRISEEYLRPDIEAPPSWAAGESIKLHVAVDQVRRMTGRHVEQVDSAAPERRSQEAGLLRGQILAAKGSVRMQQLVVLGRAALGVE</sequence>
<evidence type="ECO:0000313" key="1">
    <source>
        <dbReference type="EMBL" id="KAK3289697.1"/>
    </source>
</evidence>
<organism evidence="1 2">
    <name type="scientific">Cymbomonas tetramitiformis</name>
    <dbReference type="NCBI Taxonomy" id="36881"/>
    <lineage>
        <taxon>Eukaryota</taxon>
        <taxon>Viridiplantae</taxon>
        <taxon>Chlorophyta</taxon>
        <taxon>Pyramimonadophyceae</taxon>
        <taxon>Pyramimonadales</taxon>
        <taxon>Pyramimonadaceae</taxon>
        <taxon>Cymbomonas</taxon>
    </lineage>
</organism>
<protein>
    <submittedName>
        <fullName evidence="1">Uncharacterized protein</fullName>
    </submittedName>
</protein>
<comment type="caution">
    <text evidence="1">The sequence shown here is derived from an EMBL/GenBank/DDBJ whole genome shotgun (WGS) entry which is preliminary data.</text>
</comment>
<dbReference type="SUPFAM" id="SSF54534">
    <property type="entry name" value="FKBP-like"/>
    <property type="match status" value="1"/>
</dbReference>
<accession>A0AAE0LLM7</accession>
<evidence type="ECO:0000313" key="2">
    <source>
        <dbReference type="Proteomes" id="UP001190700"/>
    </source>
</evidence>
<gene>
    <name evidence="1" type="ORF">CYMTET_2883</name>
</gene>
<dbReference type="InterPro" id="IPR046357">
    <property type="entry name" value="PPIase_dom_sf"/>
</dbReference>
<reference evidence="1 2" key="1">
    <citation type="journal article" date="2015" name="Genome Biol. Evol.">
        <title>Comparative Genomics of a Bacterivorous Green Alga Reveals Evolutionary Causalities and Consequences of Phago-Mixotrophic Mode of Nutrition.</title>
        <authorList>
            <person name="Burns J.A."/>
            <person name="Paasch A."/>
            <person name="Narechania A."/>
            <person name="Kim E."/>
        </authorList>
    </citation>
    <scope>NUCLEOTIDE SEQUENCE [LARGE SCALE GENOMIC DNA]</scope>
    <source>
        <strain evidence="1 2">PLY_AMNH</strain>
    </source>
</reference>
<keyword evidence="2" id="KW-1185">Reference proteome</keyword>
<dbReference type="EMBL" id="LGRX02000055">
    <property type="protein sequence ID" value="KAK3289697.1"/>
    <property type="molecule type" value="Genomic_DNA"/>
</dbReference>
<proteinExistence type="predicted"/>
<dbReference type="Gene3D" id="3.10.50.40">
    <property type="match status" value="1"/>
</dbReference>